<feature type="binding site" evidence="7 8">
    <location>
        <position position="13"/>
    </location>
    <ligand>
        <name>S-adenosyl-L-methionine</name>
        <dbReference type="ChEBI" id="CHEBI:59789"/>
    </ligand>
</feature>
<protein>
    <recommendedName>
        <fullName evidence="7">Ribosomal RNA small subunit methyltransferase A</fullName>
        <ecNumber evidence="7">2.1.1.182</ecNumber>
    </recommendedName>
    <alternativeName>
        <fullName evidence="7">16S rRNA (adenine(1518)-N(6)/adenine(1519)-N(6))-dimethyltransferase</fullName>
    </alternativeName>
    <alternativeName>
        <fullName evidence="7">16S rRNA dimethyladenosine transferase</fullName>
    </alternativeName>
    <alternativeName>
        <fullName evidence="7">16S rRNA dimethylase</fullName>
    </alternativeName>
    <alternativeName>
        <fullName evidence="7">S-adenosylmethionine-6-N', N'-adenosyl(rRNA) dimethyltransferase</fullName>
    </alternativeName>
</protein>
<dbReference type="PANTHER" id="PTHR11727:SF7">
    <property type="entry name" value="DIMETHYLADENOSINE TRANSFERASE-RELATED"/>
    <property type="match status" value="1"/>
</dbReference>
<comment type="caution">
    <text evidence="10">The sequence shown here is derived from an EMBL/GenBank/DDBJ whole genome shotgun (WGS) entry which is preliminary data.</text>
</comment>
<dbReference type="GO" id="GO:0052908">
    <property type="term" value="F:16S rRNA (adenine(1518)-N(6)/adenine(1519)-N(6))-dimethyltransferase activity"/>
    <property type="evidence" value="ECO:0007669"/>
    <property type="project" value="UniProtKB-EC"/>
</dbReference>
<dbReference type="HAMAP" id="MF_00607">
    <property type="entry name" value="16SrRNA_methyltr_A"/>
    <property type="match status" value="1"/>
</dbReference>
<feature type="binding site" evidence="7 8">
    <location>
        <position position="59"/>
    </location>
    <ligand>
        <name>S-adenosyl-L-methionine</name>
        <dbReference type="ChEBI" id="CHEBI:59789"/>
    </ligand>
</feature>
<evidence type="ECO:0000256" key="4">
    <source>
        <dbReference type="ARBA" id="ARBA00022679"/>
    </source>
</evidence>
<keyword evidence="5 7" id="KW-0949">S-adenosyl-L-methionine</keyword>
<dbReference type="InterPro" id="IPR029063">
    <property type="entry name" value="SAM-dependent_MTases_sf"/>
</dbReference>
<dbReference type="KEGG" id="amyt:AMYT_0053"/>
<feature type="binding site" evidence="7 8">
    <location>
        <position position="39"/>
    </location>
    <ligand>
        <name>S-adenosyl-L-methionine</name>
        <dbReference type="ChEBI" id="CHEBI:59789"/>
    </ligand>
</feature>
<dbReference type="Proteomes" id="UP000290092">
    <property type="component" value="Unassembled WGS sequence"/>
</dbReference>
<gene>
    <name evidence="7" type="primary">rsmA</name>
    <name evidence="7" type="synonym">ksgA</name>
    <name evidence="10" type="ORF">CP985_03810</name>
</gene>
<dbReference type="Gene3D" id="3.40.50.150">
    <property type="entry name" value="Vaccinia Virus protein VP39"/>
    <property type="match status" value="1"/>
</dbReference>
<evidence type="ECO:0000256" key="1">
    <source>
        <dbReference type="ARBA" id="ARBA00022490"/>
    </source>
</evidence>
<evidence type="ECO:0000259" key="9">
    <source>
        <dbReference type="SMART" id="SM00650"/>
    </source>
</evidence>
<keyword evidence="3 7" id="KW-0489">Methyltransferase</keyword>
<evidence type="ECO:0000256" key="3">
    <source>
        <dbReference type="ARBA" id="ARBA00022603"/>
    </source>
</evidence>
<dbReference type="NCBIfam" id="TIGR00755">
    <property type="entry name" value="ksgA"/>
    <property type="match status" value="1"/>
</dbReference>
<evidence type="ECO:0000313" key="11">
    <source>
        <dbReference type="Proteomes" id="UP000290092"/>
    </source>
</evidence>
<evidence type="ECO:0000256" key="5">
    <source>
        <dbReference type="ARBA" id="ARBA00022691"/>
    </source>
</evidence>
<keyword evidence="4 7" id="KW-0808">Transferase</keyword>
<dbReference type="Gene3D" id="1.10.8.100">
    <property type="entry name" value="Ribosomal RNA adenine dimethylase-like, domain 2"/>
    <property type="match status" value="1"/>
</dbReference>
<dbReference type="GO" id="GO:0005829">
    <property type="term" value="C:cytosol"/>
    <property type="evidence" value="ECO:0007669"/>
    <property type="project" value="TreeGrafter"/>
</dbReference>
<organism evidence="10 11">
    <name type="scientific">Malaciobacter mytili LMG 24559</name>
    <dbReference type="NCBI Taxonomy" id="1032238"/>
    <lineage>
        <taxon>Bacteria</taxon>
        <taxon>Pseudomonadati</taxon>
        <taxon>Campylobacterota</taxon>
        <taxon>Epsilonproteobacteria</taxon>
        <taxon>Campylobacterales</taxon>
        <taxon>Arcobacteraceae</taxon>
        <taxon>Malaciobacter</taxon>
    </lineage>
</organism>
<dbReference type="InterPro" id="IPR011530">
    <property type="entry name" value="rRNA_adenine_dimethylase"/>
</dbReference>
<keyword evidence="1 7" id="KW-0963">Cytoplasm</keyword>
<dbReference type="EMBL" id="NXID01000010">
    <property type="protein sequence ID" value="RXK16292.1"/>
    <property type="molecule type" value="Genomic_DNA"/>
</dbReference>
<dbReference type="InterPro" id="IPR020598">
    <property type="entry name" value="rRNA_Ade_methylase_Trfase_N"/>
</dbReference>
<dbReference type="SMART" id="SM00650">
    <property type="entry name" value="rADc"/>
    <property type="match status" value="1"/>
</dbReference>
<name>A0AAX2AH30_9BACT</name>
<evidence type="ECO:0000256" key="8">
    <source>
        <dbReference type="PROSITE-ProRule" id="PRU01026"/>
    </source>
</evidence>
<dbReference type="InterPro" id="IPR023165">
    <property type="entry name" value="rRNA_Ade_diMease-like_C"/>
</dbReference>
<dbReference type="SUPFAM" id="SSF53335">
    <property type="entry name" value="S-adenosyl-L-methionine-dependent methyltransferases"/>
    <property type="match status" value="1"/>
</dbReference>
<feature type="binding site" evidence="7 8">
    <location>
        <position position="15"/>
    </location>
    <ligand>
        <name>S-adenosyl-L-methionine</name>
        <dbReference type="ChEBI" id="CHEBI:59789"/>
    </ligand>
</feature>
<dbReference type="InterPro" id="IPR020596">
    <property type="entry name" value="rRNA_Ade_Mease_Trfase_CS"/>
</dbReference>
<evidence type="ECO:0000256" key="6">
    <source>
        <dbReference type="ARBA" id="ARBA00022884"/>
    </source>
</evidence>
<keyword evidence="2 7" id="KW-0698">rRNA processing</keyword>
<feature type="binding site" evidence="7 8">
    <location>
        <position position="108"/>
    </location>
    <ligand>
        <name>S-adenosyl-L-methionine</name>
        <dbReference type="ChEBI" id="CHEBI:59789"/>
    </ligand>
</feature>
<dbReference type="Pfam" id="PF00398">
    <property type="entry name" value="RrnaAD"/>
    <property type="match status" value="1"/>
</dbReference>
<evidence type="ECO:0000313" key="10">
    <source>
        <dbReference type="EMBL" id="RXK16292.1"/>
    </source>
</evidence>
<comment type="function">
    <text evidence="7">Specifically dimethylates two adjacent adenosines (A1518 and A1519) in the loop of a conserved hairpin near the 3'-end of 16S rRNA in the 30S particle. May play a critical role in biogenesis of 30S subunits.</text>
</comment>
<keyword evidence="11" id="KW-1185">Reference proteome</keyword>
<feature type="binding site" evidence="7 8">
    <location>
        <position position="87"/>
    </location>
    <ligand>
        <name>S-adenosyl-L-methionine</name>
        <dbReference type="ChEBI" id="CHEBI:59789"/>
    </ligand>
</feature>
<proteinExistence type="inferred from homology"/>
<feature type="domain" description="Ribosomal RNA adenine methylase transferase N-terminal" evidence="9">
    <location>
        <begin position="20"/>
        <end position="193"/>
    </location>
</feature>
<dbReference type="PANTHER" id="PTHR11727">
    <property type="entry name" value="DIMETHYLADENOSINE TRANSFERASE"/>
    <property type="match status" value="1"/>
</dbReference>
<dbReference type="PROSITE" id="PS51689">
    <property type="entry name" value="SAM_RNA_A_N6_MT"/>
    <property type="match status" value="1"/>
</dbReference>
<dbReference type="PROSITE" id="PS01131">
    <property type="entry name" value="RRNA_A_DIMETH"/>
    <property type="match status" value="1"/>
</dbReference>
<dbReference type="GO" id="GO:0003723">
    <property type="term" value="F:RNA binding"/>
    <property type="evidence" value="ECO:0007669"/>
    <property type="project" value="UniProtKB-UniRule"/>
</dbReference>
<dbReference type="RefSeq" id="WP_114843117.1">
    <property type="nucleotide sequence ID" value="NZ_CP031219.1"/>
</dbReference>
<sequence>MENIKAKKKYGQNFLIDTTVLNGIIQAMPNNNNYIVEIGPGLGDLTEKLVKYKDMTAYEVDTDLIGILRSKFQKEIECNRFKLIHTDVLEAWDKQNTLHTGKYDMIANLPYYIATNIILRALEDANCEHIIVMIQKEVALKFTAKVNDKEFSSLAIIAQLLTTDSKILFDVQPESFNPAPKVVSSILYLKKDLNKSVCNDFKKFLKVCFSQPRKKLSKNLAAQIDKELLSQIFKDLNINDNIRPHEVSASLYSQMYTKVKNGRNESTDDTRG</sequence>
<comment type="similarity">
    <text evidence="7">Belongs to the class I-like SAM-binding methyltransferase superfamily. rRNA adenine N(6)-methyltransferase family. RsmA subfamily.</text>
</comment>
<dbReference type="CDD" id="cd02440">
    <property type="entry name" value="AdoMet_MTases"/>
    <property type="match status" value="1"/>
</dbReference>
<comment type="subcellular location">
    <subcellularLocation>
        <location evidence="7">Cytoplasm</location>
    </subcellularLocation>
</comment>
<comment type="catalytic activity">
    <reaction evidence="7">
        <text>adenosine(1518)/adenosine(1519) in 16S rRNA + 4 S-adenosyl-L-methionine = N(6)-dimethyladenosine(1518)/N(6)-dimethyladenosine(1519) in 16S rRNA + 4 S-adenosyl-L-homocysteine + 4 H(+)</text>
        <dbReference type="Rhea" id="RHEA:19609"/>
        <dbReference type="Rhea" id="RHEA-COMP:10232"/>
        <dbReference type="Rhea" id="RHEA-COMP:10233"/>
        <dbReference type="ChEBI" id="CHEBI:15378"/>
        <dbReference type="ChEBI" id="CHEBI:57856"/>
        <dbReference type="ChEBI" id="CHEBI:59789"/>
        <dbReference type="ChEBI" id="CHEBI:74411"/>
        <dbReference type="ChEBI" id="CHEBI:74493"/>
        <dbReference type="EC" id="2.1.1.182"/>
    </reaction>
</comment>
<accession>A0AAX2AH30</accession>
<dbReference type="EC" id="2.1.1.182" evidence="7"/>
<dbReference type="InterPro" id="IPR001737">
    <property type="entry name" value="KsgA/Erm"/>
</dbReference>
<evidence type="ECO:0000256" key="2">
    <source>
        <dbReference type="ARBA" id="ARBA00022552"/>
    </source>
</evidence>
<keyword evidence="6 7" id="KW-0694">RNA-binding</keyword>
<reference evidence="10 11" key="1">
    <citation type="submission" date="2017-09" db="EMBL/GenBank/DDBJ databases">
        <title>Genomics of the genus Arcobacter.</title>
        <authorList>
            <person name="Perez-Cataluna A."/>
            <person name="Figueras M.J."/>
            <person name="Salas-Masso N."/>
        </authorList>
    </citation>
    <scope>NUCLEOTIDE SEQUENCE [LARGE SCALE GENOMIC DNA]</scope>
    <source>
        <strain evidence="10 11">CECT 7386</strain>
    </source>
</reference>
<dbReference type="AlphaFoldDB" id="A0AAX2AH30"/>
<evidence type="ECO:0000256" key="7">
    <source>
        <dbReference type="HAMAP-Rule" id="MF_00607"/>
    </source>
</evidence>